<accession>A0A644ZU53</accession>
<proteinExistence type="predicted"/>
<gene>
    <name evidence="1" type="ORF">SDC9_90616</name>
</gene>
<evidence type="ECO:0000313" key="1">
    <source>
        <dbReference type="EMBL" id="MPM43938.1"/>
    </source>
</evidence>
<sequence>MVGLVYGSSNVVVRCVDYKLIDNQRNISVNDSVARDTDRLSIDWTNDNDVAVLRDEVFDICNLSLGIAFGAGED</sequence>
<dbReference type="EMBL" id="VSSQ01010292">
    <property type="protein sequence ID" value="MPM43938.1"/>
    <property type="molecule type" value="Genomic_DNA"/>
</dbReference>
<protein>
    <submittedName>
        <fullName evidence="1">Uncharacterized protein</fullName>
    </submittedName>
</protein>
<name>A0A644ZU53_9ZZZZ</name>
<dbReference type="AlphaFoldDB" id="A0A644ZU53"/>
<reference evidence="1" key="1">
    <citation type="submission" date="2019-08" db="EMBL/GenBank/DDBJ databases">
        <authorList>
            <person name="Kucharzyk K."/>
            <person name="Murdoch R.W."/>
            <person name="Higgins S."/>
            <person name="Loffler F."/>
        </authorList>
    </citation>
    <scope>NUCLEOTIDE SEQUENCE</scope>
</reference>
<organism evidence="1">
    <name type="scientific">bioreactor metagenome</name>
    <dbReference type="NCBI Taxonomy" id="1076179"/>
    <lineage>
        <taxon>unclassified sequences</taxon>
        <taxon>metagenomes</taxon>
        <taxon>ecological metagenomes</taxon>
    </lineage>
</organism>
<comment type="caution">
    <text evidence="1">The sequence shown here is derived from an EMBL/GenBank/DDBJ whole genome shotgun (WGS) entry which is preliminary data.</text>
</comment>